<evidence type="ECO:0000256" key="4">
    <source>
        <dbReference type="ARBA" id="ARBA00022759"/>
    </source>
</evidence>
<evidence type="ECO:0000256" key="1">
    <source>
        <dbReference type="ARBA" id="ARBA00004496"/>
    </source>
</evidence>
<organism evidence="7 8">
    <name type="scientific">Neoroseomonas soli</name>
    <dbReference type="NCBI Taxonomy" id="1081025"/>
    <lineage>
        <taxon>Bacteria</taxon>
        <taxon>Pseudomonadati</taxon>
        <taxon>Pseudomonadota</taxon>
        <taxon>Alphaproteobacteria</taxon>
        <taxon>Acetobacterales</taxon>
        <taxon>Acetobacteraceae</taxon>
        <taxon>Neoroseomonas</taxon>
    </lineage>
</organism>
<dbReference type="GO" id="GO:0043737">
    <property type="term" value="F:deoxyribonuclease V activity"/>
    <property type="evidence" value="ECO:0007669"/>
    <property type="project" value="UniProtKB-UniRule"/>
</dbReference>
<keyword evidence="8" id="KW-1185">Reference proteome</keyword>
<dbReference type="InterPro" id="IPR007581">
    <property type="entry name" value="Endonuclease-V"/>
</dbReference>
<feature type="site" description="Interaction with target DNA" evidence="6">
    <location>
        <position position="86"/>
    </location>
</feature>
<dbReference type="GO" id="GO:0003727">
    <property type="term" value="F:single-stranded RNA binding"/>
    <property type="evidence" value="ECO:0007669"/>
    <property type="project" value="TreeGrafter"/>
</dbReference>
<dbReference type="HAMAP" id="MF_00801">
    <property type="entry name" value="Endonuclease_5"/>
    <property type="match status" value="1"/>
</dbReference>
<dbReference type="PANTHER" id="PTHR28511">
    <property type="entry name" value="ENDONUCLEASE V"/>
    <property type="match status" value="1"/>
</dbReference>
<evidence type="ECO:0000313" key="8">
    <source>
        <dbReference type="Proteomes" id="UP001138751"/>
    </source>
</evidence>
<comment type="function">
    <text evidence="6">DNA repair enzyme involved in the repair of deaminated bases. Selectively cleaves double-stranded DNA at the second phosphodiester bond 3' to a deoxyinosine leaving behind the intact lesion on the nicked DNA.</text>
</comment>
<evidence type="ECO:0000256" key="5">
    <source>
        <dbReference type="ARBA" id="ARBA00022801"/>
    </source>
</evidence>
<comment type="catalytic activity">
    <reaction evidence="6">
        <text>Endonucleolytic cleavage at apurinic or apyrimidinic sites to products with a 5'-phosphate.</text>
        <dbReference type="EC" id="3.1.21.7"/>
    </reaction>
</comment>
<feature type="binding site" evidence="6">
    <location>
        <position position="46"/>
    </location>
    <ligand>
        <name>Mg(2+)</name>
        <dbReference type="ChEBI" id="CHEBI:18420"/>
    </ligand>
</feature>
<dbReference type="EMBL" id="JAAEDM010000003">
    <property type="protein sequence ID" value="MBR0669923.1"/>
    <property type="molecule type" value="Genomic_DNA"/>
</dbReference>
<comment type="caution">
    <text evidence="7">The sequence shown here is derived from an EMBL/GenBank/DDBJ whole genome shotgun (WGS) entry which is preliminary data.</text>
</comment>
<keyword evidence="3 6" id="KW-0540">Nuclease</keyword>
<dbReference type="Pfam" id="PF04493">
    <property type="entry name" value="Endonuclease_5"/>
    <property type="match status" value="1"/>
</dbReference>
<reference evidence="7" key="2">
    <citation type="journal article" date="2021" name="Syst. Appl. Microbiol.">
        <title>Roseomonas hellenica sp. nov., isolated from roots of wild-growing Alkanna tinctoria.</title>
        <authorList>
            <person name="Rat A."/>
            <person name="Naranjo H.D."/>
            <person name="Lebbe L."/>
            <person name="Cnockaert M."/>
            <person name="Krigas N."/>
            <person name="Grigoriadou K."/>
            <person name="Maloupa E."/>
            <person name="Willems A."/>
        </authorList>
    </citation>
    <scope>NUCLEOTIDE SEQUENCE</scope>
    <source>
        <strain evidence="7">LMG 31231</strain>
    </source>
</reference>
<dbReference type="GO" id="GO:0005737">
    <property type="term" value="C:cytoplasm"/>
    <property type="evidence" value="ECO:0007669"/>
    <property type="project" value="UniProtKB-SubCell"/>
</dbReference>
<dbReference type="GO" id="GO:0016891">
    <property type="term" value="F:RNA endonuclease activity producing 5'-phosphomonoesters, hydrolytic mechanism"/>
    <property type="evidence" value="ECO:0007669"/>
    <property type="project" value="TreeGrafter"/>
</dbReference>
<dbReference type="GO" id="GO:0000287">
    <property type="term" value="F:magnesium ion binding"/>
    <property type="evidence" value="ECO:0007669"/>
    <property type="project" value="UniProtKB-UniRule"/>
</dbReference>
<dbReference type="PANTHER" id="PTHR28511:SF1">
    <property type="entry name" value="ENDONUCLEASE V"/>
    <property type="match status" value="1"/>
</dbReference>
<evidence type="ECO:0000313" key="7">
    <source>
        <dbReference type="EMBL" id="MBR0669923.1"/>
    </source>
</evidence>
<name>A0A9X9WRZ4_9PROT</name>
<keyword evidence="4 6" id="KW-0255">Endonuclease</keyword>
<accession>A0A9X9WRZ4</accession>
<reference evidence="7" key="1">
    <citation type="submission" date="2020-01" db="EMBL/GenBank/DDBJ databases">
        <authorList>
            <person name="Rat A."/>
        </authorList>
    </citation>
    <scope>NUCLEOTIDE SEQUENCE</scope>
    <source>
        <strain evidence="7">LMG 31231</strain>
    </source>
</reference>
<proteinExistence type="inferred from homology"/>
<keyword evidence="5 6" id="KW-0378">Hydrolase</keyword>
<sequence length="228" mass="24251">MVPDVPHYWLHPRDIPEARAAQAEMAARLVAEDDLPPRIARLGGADVSNTRFDPAKMVHAALVALDASADAVLATATESRRADFPYVPGYLAFREVPPLLACWSRLAVRPEVILVDGHGVAHPRGFGVACHLGLVFGVPTIGVAKSLLVGEGEPGPEPGDTVPLMWKGARIGTALRTRRGARPVYVSTGHRVSLETAVAIVLGATRGRRLPTAIRAAHDAANVARLRT</sequence>
<dbReference type="EC" id="3.1.21.7" evidence="6"/>
<keyword evidence="6" id="KW-0460">Magnesium</keyword>
<dbReference type="GO" id="GO:0006281">
    <property type="term" value="P:DNA repair"/>
    <property type="evidence" value="ECO:0007669"/>
    <property type="project" value="UniProtKB-UniRule"/>
</dbReference>
<comment type="similarity">
    <text evidence="6">Belongs to the endonuclease V family.</text>
</comment>
<feature type="binding site" evidence="6">
    <location>
        <position position="116"/>
    </location>
    <ligand>
        <name>Mg(2+)</name>
        <dbReference type="ChEBI" id="CHEBI:18420"/>
    </ligand>
</feature>
<evidence type="ECO:0000256" key="3">
    <source>
        <dbReference type="ARBA" id="ARBA00022722"/>
    </source>
</evidence>
<comment type="subcellular location">
    <subcellularLocation>
        <location evidence="1 6">Cytoplasm</location>
    </subcellularLocation>
</comment>
<keyword evidence="2 6" id="KW-0963">Cytoplasm</keyword>
<comment type="cofactor">
    <cofactor evidence="6">
        <name>Mg(2+)</name>
        <dbReference type="ChEBI" id="CHEBI:18420"/>
    </cofactor>
</comment>
<dbReference type="Gene3D" id="3.30.2170.10">
    <property type="entry name" value="archaeoglobus fulgidus dsm 4304 superfamily"/>
    <property type="match status" value="1"/>
</dbReference>
<keyword evidence="6" id="KW-0234">DNA repair</keyword>
<evidence type="ECO:0000256" key="6">
    <source>
        <dbReference type="HAMAP-Rule" id="MF_00801"/>
    </source>
</evidence>
<gene>
    <name evidence="6" type="primary">nfi</name>
    <name evidence="7" type="ORF">GXW76_01940</name>
</gene>
<protein>
    <recommendedName>
        <fullName evidence="6">Endonuclease V</fullName>
        <ecNumber evidence="6">3.1.21.7</ecNumber>
    </recommendedName>
    <alternativeName>
        <fullName evidence="6">Deoxyinosine 3'endonuclease</fullName>
    </alternativeName>
    <alternativeName>
        <fullName evidence="6">Deoxyribonuclease V</fullName>
        <shortName evidence="6">DNase V</shortName>
    </alternativeName>
</protein>
<dbReference type="Proteomes" id="UP001138751">
    <property type="component" value="Unassembled WGS sequence"/>
</dbReference>
<keyword evidence="6" id="KW-0479">Metal-binding</keyword>
<evidence type="ECO:0000256" key="2">
    <source>
        <dbReference type="ARBA" id="ARBA00022490"/>
    </source>
</evidence>
<dbReference type="CDD" id="cd06559">
    <property type="entry name" value="Endonuclease_V"/>
    <property type="match status" value="1"/>
</dbReference>
<dbReference type="AlphaFoldDB" id="A0A9X9WRZ4"/>
<keyword evidence="6" id="KW-0227">DNA damage</keyword>